<evidence type="ECO:0000256" key="1">
    <source>
        <dbReference type="ARBA" id="ARBA00022729"/>
    </source>
</evidence>
<dbReference type="InterPro" id="IPR015915">
    <property type="entry name" value="Kelch-typ_b-propeller"/>
</dbReference>
<reference evidence="4" key="1">
    <citation type="submission" date="2021-02" db="EMBL/GenBank/DDBJ databases">
        <authorList>
            <person name="Dougan E. K."/>
            <person name="Rhodes N."/>
            <person name="Thang M."/>
            <person name="Chan C."/>
        </authorList>
    </citation>
    <scope>NUCLEOTIDE SEQUENCE</scope>
</reference>
<dbReference type="AlphaFoldDB" id="A0A812S8X3"/>
<feature type="signal peptide" evidence="2">
    <location>
        <begin position="1"/>
        <end position="17"/>
    </location>
</feature>
<evidence type="ECO:0000313" key="4">
    <source>
        <dbReference type="EMBL" id="CAE7465791.1"/>
    </source>
</evidence>
<proteinExistence type="predicted"/>
<dbReference type="Pfam" id="PF13205">
    <property type="entry name" value="Big_5"/>
    <property type="match status" value="1"/>
</dbReference>
<evidence type="ECO:0000313" key="5">
    <source>
        <dbReference type="Proteomes" id="UP000601435"/>
    </source>
</evidence>
<dbReference type="InterPro" id="IPR032812">
    <property type="entry name" value="SbsA_Ig"/>
</dbReference>
<organism evidence="4 5">
    <name type="scientific">Symbiodinium necroappetens</name>
    <dbReference type="NCBI Taxonomy" id="1628268"/>
    <lineage>
        <taxon>Eukaryota</taxon>
        <taxon>Sar</taxon>
        <taxon>Alveolata</taxon>
        <taxon>Dinophyceae</taxon>
        <taxon>Suessiales</taxon>
        <taxon>Symbiodiniaceae</taxon>
        <taxon>Symbiodinium</taxon>
    </lineage>
</organism>
<dbReference type="SUPFAM" id="SSF117281">
    <property type="entry name" value="Kelch motif"/>
    <property type="match status" value="1"/>
</dbReference>
<keyword evidence="1 2" id="KW-0732">Signal</keyword>
<dbReference type="Proteomes" id="UP000601435">
    <property type="component" value="Unassembled WGS sequence"/>
</dbReference>
<name>A0A812S8X3_9DINO</name>
<gene>
    <name evidence="4" type="ORF">SNEC2469_LOCUS13078</name>
</gene>
<protein>
    <recommendedName>
        <fullName evidence="3">SbsA Ig-like domain-containing protein</fullName>
    </recommendedName>
</protein>
<sequence length="710" mass="77542">MCLAPLPVHAMLHHVHGTFLLVGGVSDGFCLADTWVSETGVDWTQVEGVISQDFFRAIPLIAHSPSVVDKDGCVWILGGQCNDDSGTLWKTCDIGRSWMHMPRSRAIPFGQEVPPSFPSTFRDHALAILGGWQLVIADVSPDSSEAIWRFVAPDAERVQRVGGGRADDPSRAAPLGFGLRRSPKLLATSTAGLFLVGGHLCTPGERLCSAVFNDVWFSPDGGAHWHCKTKSYAAGWDMIQLLNWHGVGIHFRAELTQDDSIYMLGGQIPGTEEASAFVYQSYLGLEDVYLTDREPFMILPGSIEMGEPPALPTDVFRLFFGEQVRPEPGRRARFVELPGNYTYENETERGEGMDDWDVRAATISTTGKELVLRPLMPLLQGRRYQVEIDAHVVQDRAGNHFGYLRGPGLQVHILEDREAPRLMSMMPGSGSTGVEPWAVLTLTFSEAVESGQGSLQVMPKIAYGAMLELPVSQAVLVREKVIFKLPPGQRYTPDMEYMVSLPTGLLRDRLGNEVAATSAGSFTTLSGVVTTSDYTGAGMPRIPTADEAVEGFPDLLATWPFQGATDVPPRANIEVFLYFAAPVEWTLVGQVRLRNETDVMTTIPTSEYVPGRPGPLDVLPQHRAVKVRLPTPGGFPMLRLGQSYTLILDSGSLQDIGMGNMSEAIRVEFKCLEMLQGTASPRAVAADVAQGETQVPGSRHIFSVWYSEAG</sequence>
<dbReference type="EMBL" id="CAJNJA010020836">
    <property type="protein sequence ID" value="CAE7465791.1"/>
    <property type="molecule type" value="Genomic_DNA"/>
</dbReference>
<dbReference type="OrthoDB" id="442041at2759"/>
<feature type="chain" id="PRO_5032614975" description="SbsA Ig-like domain-containing protein" evidence="2">
    <location>
        <begin position="18"/>
        <end position="710"/>
    </location>
</feature>
<keyword evidence="5" id="KW-1185">Reference proteome</keyword>
<evidence type="ECO:0000259" key="3">
    <source>
        <dbReference type="Pfam" id="PF13205"/>
    </source>
</evidence>
<evidence type="ECO:0000256" key="2">
    <source>
        <dbReference type="SAM" id="SignalP"/>
    </source>
</evidence>
<accession>A0A812S8X3</accession>
<feature type="domain" description="SbsA Ig-like" evidence="3">
    <location>
        <begin position="416"/>
        <end position="524"/>
    </location>
</feature>
<comment type="caution">
    <text evidence="4">The sequence shown here is derived from an EMBL/GenBank/DDBJ whole genome shotgun (WGS) entry which is preliminary data.</text>
</comment>